<evidence type="ECO:0000256" key="5">
    <source>
        <dbReference type="ARBA" id="ARBA00022691"/>
    </source>
</evidence>
<keyword evidence="2 10" id="KW-0489">Methyltransferase</keyword>
<comment type="function">
    <text evidence="10">Catalyzes the last two steps in the biosynthesis of 5-methylaminomethyl-2-thiouridine (mnm(5)s(2)U) at the wobble position (U34) in tRNA. Catalyzes the FAD-dependent demodification of cmnm(5)s(2)U34 to nm(5)s(2)U34, followed by the transfer of a methyl group from S-adenosyl-L-methionine to nm(5)s(2)U34, to form mnm(5)s(2)U34.</text>
</comment>
<evidence type="ECO:0000259" key="12">
    <source>
        <dbReference type="Pfam" id="PF05430"/>
    </source>
</evidence>
<evidence type="ECO:0000256" key="2">
    <source>
        <dbReference type="ARBA" id="ARBA00022603"/>
    </source>
</evidence>
<keyword evidence="14" id="KW-1185">Reference proteome</keyword>
<dbReference type="InterPro" id="IPR029063">
    <property type="entry name" value="SAM-dependent_MTases_sf"/>
</dbReference>
<keyword evidence="7 10" id="KW-0274">FAD</keyword>
<dbReference type="Proteomes" id="UP000280792">
    <property type="component" value="Unassembled WGS sequence"/>
</dbReference>
<dbReference type="Gene3D" id="3.30.9.10">
    <property type="entry name" value="D-Amino Acid Oxidase, subunit A, domain 2"/>
    <property type="match status" value="1"/>
</dbReference>
<dbReference type="Gene3D" id="3.50.50.60">
    <property type="entry name" value="FAD/NAD(P)-binding domain"/>
    <property type="match status" value="1"/>
</dbReference>
<dbReference type="Pfam" id="PF01266">
    <property type="entry name" value="DAO"/>
    <property type="match status" value="1"/>
</dbReference>
<dbReference type="SUPFAM" id="SSF54373">
    <property type="entry name" value="FAD-linked reductases, C-terminal domain"/>
    <property type="match status" value="1"/>
</dbReference>
<dbReference type="InterPro" id="IPR017610">
    <property type="entry name" value="tRNA_S-uridine_synth_MnmC_C"/>
</dbReference>
<feature type="domain" description="FAD dependent oxidoreductase" evidence="11">
    <location>
        <begin position="270"/>
        <end position="639"/>
    </location>
</feature>
<keyword evidence="8 10" id="KW-0560">Oxidoreductase</keyword>
<feature type="region of interest" description="FAD-dependent cmnm(5)s(2)U34 oxidoreductase" evidence="10">
    <location>
        <begin position="273"/>
        <end position="671"/>
    </location>
</feature>
<reference evidence="13 14" key="2">
    <citation type="submission" date="2018-12" db="EMBL/GenBank/DDBJ databases">
        <title>Simiduia agarivorans gen. nov., sp. nov., a marine, agarolytic bacterium isolated from shallow coastal water from Keelung, Taiwan.</title>
        <authorList>
            <person name="Shieh W.Y."/>
        </authorList>
    </citation>
    <scope>NUCLEOTIDE SEQUENCE [LARGE SCALE GENOMIC DNA]</scope>
    <source>
        <strain evidence="13 14">GTF-13</strain>
    </source>
</reference>
<accession>A0A3P3VRV5</accession>
<keyword evidence="9 10" id="KW-0511">Multifunctional enzyme</keyword>
<dbReference type="PANTHER" id="PTHR13847:SF283">
    <property type="entry name" value="TRNA 5-METHYLAMINOMETHYL-2-THIOURIDINE BIOSYNTHESIS BIFUNCTIONAL PROTEIN MNMC"/>
    <property type="match status" value="1"/>
</dbReference>
<dbReference type="GO" id="GO:0004808">
    <property type="term" value="F:tRNA (5-methylaminomethyl-2-thiouridylate)(34)-methyltransferase activity"/>
    <property type="evidence" value="ECO:0007669"/>
    <property type="project" value="UniProtKB-EC"/>
</dbReference>
<dbReference type="InterPro" id="IPR008471">
    <property type="entry name" value="MnmC-like_methylTransf"/>
</dbReference>
<dbReference type="EMBL" id="QWEZ01000001">
    <property type="protein sequence ID" value="RRJ84426.1"/>
    <property type="molecule type" value="Genomic_DNA"/>
</dbReference>
<dbReference type="GO" id="GO:0016645">
    <property type="term" value="F:oxidoreductase activity, acting on the CH-NH group of donors"/>
    <property type="evidence" value="ECO:0007669"/>
    <property type="project" value="InterPro"/>
</dbReference>
<dbReference type="InterPro" id="IPR006076">
    <property type="entry name" value="FAD-dep_OxRdtase"/>
</dbReference>
<dbReference type="NCBIfam" id="NF002481">
    <property type="entry name" value="PRK01747.1-2"/>
    <property type="match status" value="1"/>
</dbReference>
<comment type="similarity">
    <text evidence="10">In the N-terminal section; belongs to the methyltransferase superfamily. tRNA (mnm(5)s(2)U34)-methyltransferase family.</text>
</comment>
<keyword evidence="6 10" id="KW-0819">tRNA processing</keyword>
<evidence type="ECO:0000256" key="7">
    <source>
        <dbReference type="ARBA" id="ARBA00022827"/>
    </source>
</evidence>
<gene>
    <name evidence="10 13" type="primary">mnmC</name>
    <name evidence="13" type="ORF">D0544_04775</name>
</gene>
<evidence type="ECO:0000313" key="14">
    <source>
        <dbReference type="Proteomes" id="UP000280792"/>
    </source>
</evidence>
<dbReference type="PANTHER" id="PTHR13847">
    <property type="entry name" value="SARCOSINE DEHYDROGENASE-RELATED"/>
    <property type="match status" value="1"/>
</dbReference>
<evidence type="ECO:0000256" key="3">
    <source>
        <dbReference type="ARBA" id="ARBA00022630"/>
    </source>
</evidence>
<dbReference type="GO" id="GO:0002097">
    <property type="term" value="P:tRNA wobble base modification"/>
    <property type="evidence" value="ECO:0007669"/>
    <property type="project" value="UniProtKB-UniRule"/>
</dbReference>
<dbReference type="GO" id="GO:0050660">
    <property type="term" value="F:flavin adenine dinucleotide binding"/>
    <property type="evidence" value="ECO:0007669"/>
    <property type="project" value="UniProtKB-UniRule"/>
</dbReference>
<organism evidence="13 14">
    <name type="scientific">Aestuariirhabdus litorea</name>
    <dbReference type="NCBI Taxonomy" id="2528527"/>
    <lineage>
        <taxon>Bacteria</taxon>
        <taxon>Pseudomonadati</taxon>
        <taxon>Pseudomonadota</taxon>
        <taxon>Gammaproteobacteria</taxon>
        <taxon>Oceanospirillales</taxon>
        <taxon>Aestuariirhabdaceae</taxon>
        <taxon>Aestuariirhabdus</taxon>
    </lineage>
</organism>
<comment type="similarity">
    <text evidence="10">In the C-terminal section; belongs to the DAO family.</text>
</comment>
<dbReference type="NCBIfam" id="NF033855">
    <property type="entry name" value="tRNA_MNMC2"/>
    <property type="match status" value="1"/>
</dbReference>
<keyword evidence="5 10" id="KW-0949">S-adenosyl-L-methionine</keyword>
<comment type="cofactor">
    <cofactor evidence="10">
        <name>FAD</name>
        <dbReference type="ChEBI" id="CHEBI:57692"/>
    </cofactor>
</comment>
<evidence type="ECO:0000256" key="10">
    <source>
        <dbReference type="HAMAP-Rule" id="MF_01102"/>
    </source>
</evidence>
<dbReference type="EC" id="1.5.-.-" evidence="10"/>
<dbReference type="InterPro" id="IPR047785">
    <property type="entry name" value="tRNA_MNMC2"/>
</dbReference>
<feature type="domain" description="MnmC-like methyltransferase" evidence="12">
    <location>
        <begin position="121"/>
        <end position="242"/>
    </location>
</feature>
<evidence type="ECO:0000256" key="1">
    <source>
        <dbReference type="ARBA" id="ARBA00022490"/>
    </source>
</evidence>
<dbReference type="Pfam" id="PF05430">
    <property type="entry name" value="Methyltransf_30"/>
    <property type="match status" value="1"/>
</dbReference>
<dbReference type="InterPro" id="IPR036188">
    <property type="entry name" value="FAD/NAD-bd_sf"/>
</dbReference>
<reference evidence="13 14" key="1">
    <citation type="submission" date="2018-08" db="EMBL/GenBank/DDBJ databases">
        <authorList>
            <person name="Khan S.A."/>
        </authorList>
    </citation>
    <scope>NUCLEOTIDE SEQUENCE [LARGE SCALE GENOMIC DNA]</scope>
    <source>
        <strain evidence="13 14">GTF-13</strain>
    </source>
</reference>
<proteinExistence type="inferred from homology"/>
<dbReference type="InterPro" id="IPR023032">
    <property type="entry name" value="tRNA_MAMT_biosynth_bifunc_MnmC"/>
</dbReference>
<dbReference type="HAMAP" id="MF_01102">
    <property type="entry name" value="MnmC"/>
    <property type="match status" value="1"/>
</dbReference>
<feature type="region of interest" description="tRNA (mnm(5)s(2)U34)-methyltransferase" evidence="10">
    <location>
        <begin position="1"/>
        <end position="244"/>
    </location>
</feature>
<keyword evidence="4 10" id="KW-0808">Transferase</keyword>
<protein>
    <recommendedName>
        <fullName evidence="10">tRNA 5-methylaminomethyl-2-thiouridine biosynthesis bifunctional protein MnmC</fullName>
        <shortName evidence="10">tRNA mnm(5)s(2)U biosynthesis bifunctional protein</shortName>
    </recommendedName>
    <domain>
        <recommendedName>
            <fullName evidence="10">tRNA (mnm(5)s(2)U34)-methyltransferase</fullName>
            <ecNumber evidence="10">2.1.1.61</ecNumber>
        </recommendedName>
    </domain>
    <domain>
        <recommendedName>
            <fullName evidence="10">FAD-dependent cmnm(5)s(2)U34 oxidoreductase</fullName>
            <ecNumber evidence="10">1.5.-.-</ecNumber>
        </recommendedName>
    </domain>
</protein>
<name>A0A3P3VRV5_9GAMM</name>
<sequence length="671" mass="74241">MVAHLSPPTSNDHHSNGLSWDEQGQPLCPRFNDIYFSVHNGLLESDHVFLRSNRLSERFQALSPGGCFSIAETGFGTGLNFLCCWKLWREKAPASARLHFITTEKYPLAIEEQARALALWPELEPFSARLLQRLPKALSGMHRLLFDEGRVSLTFCLGDATESLQALEAEIDCWFLDGFAPAKNPQMWQEALFQRMAQLSSPSATFSTFTAAGLVRRGLQAVGFRVEKVAGFGTKRDMLRGTFAHTTSAPDRTPAPPWQRYPSSTASREIVVVGAGLAGCSAAFAMARRGWKVRVLERKESPALGASGNPQGVLYSKLSAQGTELSELVHQGTQFSLALLHELLPPDQHPSVWSPCGVIQLAHNPREQQRQQQLIECGLFHPTFMTRASAAELSETSGLALNCDGLLFPDSGWVNPPGLCRALLEHPNIELINRWELTRLEPLVAGAGWRLTNQQGETIDTSQLILTTGQDCNQLPQSQYLPLKRIRGQISYLPSSDKVSPRAVVCAEGYIAPPREGQLTLGATFNFDSDSTECRDEDHLHNLQLLHQISPLLHQALDASLSRVQGGRAHFRTTSPDYLPLIGPLVDATEFIQRYGRLRKDANTPFEGHCPYLPGLYLSTAHGSRGLVTCPLGGEILASMICNDPLPVSQRIWRAINPSRFLVRQLIRNRL</sequence>
<dbReference type="GO" id="GO:0032259">
    <property type="term" value="P:methylation"/>
    <property type="evidence" value="ECO:0007669"/>
    <property type="project" value="UniProtKB-KW"/>
</dbReference>
<evidence type="ECO:0000256" key="6">
    <source>
        <dbReference type="ARBA" id="ARBA00022694"/>
    </source>
</evidence>
<evidence type="ECO:0000256" key="8">
    <source>
        <dbReference type="ARBA" id="ARBA00023002"/>
    </source>
</evidence>
<keyword evidence="3 10" id="KW-0285">Flavoprotein</keyword>
<dbReference type="GO" id="GO:0005737">
    <property type="term" value="C:cytoplasm"/>
    <property type="evidence" value="ECO:0007669"/>
    <property type="project" value="UniProtKB-SubCell"/>
</dbReference>
<dbReference type="NCBIfam" id="TIGR03197">
    <property type="entry name" value="MnmC_Cterm"/>
    <property type="match status" value="1"/>
</dbReference>
<evidence type="ECO:0000256" key="9">
    <source>
        <dbReference type="ARBA" id="ARBA00023268"/>
    </source>
</evidence>
<comment type="caution">
    <text evidence="13">The sequence shown here is derived from an EMBL/GenBank/DDBJ whole genome shotgun (WGS) entry which is preliminary data.</text>
</comment>
<comment type="subcellular location">
    <subcellularLocation>
        <location evidence="10">Cytoplasm</location>
    </subcellularLocation>
</comment>
<keyword evidence="1 10" id="KW-0963">Cytoplasm</keyword>
<dbReference type="AlphaFoldDB" id="A0A3P3VRV5"/>
<evidence type="ECO:0000313" key="13">
    <source>
        <dbReference type="EMBL" id="RRJ84426.1"/>
    </source>
</evidence>
<comment type="catalytic activity">
    <reaction evidence="10">
        <text>5-aminomethyl-2-thiouridine(34) in tRNA + S-adenosyl-L-methionine = 5-methylaminomethyl-2-thiouridine(34) in tRNA + S-adenosyl-L-homocysteine + H(+)</text>
        <dbReference type="Rhea" id="RHEA:19569"/>
        <dbReference type="Rhea" id="RHEA-COMP:10195"/>
        <dbReference type="Rhea" id="RHEA-COMP:10197"/>
        <dbReference type="ChEBI" id="CHEBI:15378"/>
        <dbReference type="ChEBI" id="CHEBI:57856"/>
        <dbReference type="ChEBI" id="CHEBI:59789"/>
        <dbReference type="ChEBI" id="CHEBI:74454"/>
        <dbReference type="ChEBI" id="CHEBI:74455"/>
        <dbReference type="EC" id="2.1.1.61"/>
    </reaction>
</comment>
<evidence type="ECO:0000259" key="11">
    <source>
        <dbReference type="Pfam" id="PF01266"/>
    </source>
</evidence>
<dbReference type="Gene3D" id="3.40.50.150">
    <property type="entry name" value="Vaccinia Virus protein VP39"/>
    <property type="match status" value="1"/>
</dbReference>
<dbReference type="EC" id="2.1.1.61" evidence="10"/>
<dbReference type="SUPFAM" id="SSF51905">
    <property type="entry name" value="FAD/NAD(P)-binding domain"/>
    <property type="match status" value="1"/>
</dbReference>
<evidence type="ECO:0000256" key="4">
    <source>
        <dbReference type="ARBA" id="ARBA00022679"/>
    </source>
</evidence>